<name>A0A5J6VJS2_9VIRU</name>
<accession>A0A5J6VJS2</accession>
<organism evidence="1">
    <name type="scientific">Megaviridae environmental sample</name>
    <dbReference type="NCBI Taxonomy" id="1737588"/>
    <lineage>
        <taxon>Viruses</taxon>
        <taxon>Varidnaviria</taxon>
        <taxon>Bamfordvirae</taxon>
        <taxon>Nucleocytoviricota</taxon>
        <taxon>Megaviricetes</taxon>
        <taxon>Imitervirales</taxon>
        <taxon>Mimiviridae</taxon>
        <taxon>environmental samples</taxon>
    </lineage>
</organism>
<reference evidence="1" key="1">
    <citation type="journal article" date="2019" name="Philos. Trans. R. Soc. Lond., B, Biol. Sci.">
        <title>Targeted metagenomic recovery of four divergent viruses reveals shared and distinctive characteristics of giant viruses of marine eukaryotes.</title>
        <authorList>
            <person name="Needham D.M."/>
            <person name="Poirier C."/>
            <person name="Hehenberger E."/>
            <person name="Jimenez V."/>
            <person name="Swalwell J.E."/>
            <person name="Santoro A.E."/>
            <person name="Worden A.Z."/>
        </authorList>
    </citation>
    <scope>NUCLEOTIDE SEQUENCE</scope>
    <source>
        <strain evidence="1">MPacV-611</strain>
    </source>
</reference>
<protein>
    <submittedName>
        <fullName evidence="1">Uncharacterized protein</fullName>
    </submittedName>
</protein>
<evidence type="ECO:0000313" key="1">
    <source>
        <dbReference type="EMBL" id="QFG74395.1"/>
    </source>
</evidence>
<proteinExistence type="predicted"/>
<dbReference type="EMBL" id="MN448287">
    <property type="protein sequence ID" value="QFG74395.1"/>
    <property type="molecule type" value="Genomic_DNA"/>
</dbReference>
<sequence>MSNTQYLANIIKHVRNAIHSNKISICRNLIPIEFLKEFHQLDQEHVFYLNDEEWDNIYKFLRKKYNLKVSKKKVRIVYGEYLTGNL</sequence>